<comment type="similarity">
    <text evidence="19">In the C-terminal section; belongs to the GTP cyclohydrolase II family.</text>
</comment>
<feature type="binding site" evidence="19">
    <location>
        <begin position="251"/>
        <end position="255"/>
    </location>
    <ligand>
        <name>GTP</name>
        <dbReference type="ChEBI" id="CHEBI:37565"/>
    </ligand>
</feature>
<feature type="binding site" evidence="19">
    <location>
        <position position="267"/>
    </location>
    <ligand>
        <name>Zn(2+)</name>
        <dbReference type="ChEBI" id="CHEBI:29105"/>
        <note>catalytic</note>
    </ligand>
</feature>
<dbReference type="PIRSF" id="PIRSF001259">
    <property type="entry name" value="RibA"/>
    <property type="match status" value="1"/>
</dbReference>
<keyword evidence="13 19" id="KW-0342">GTP-binding</keyword>
<comment type="similarity">
    <text evidence="6 19">In the N-terminal section; belongs to the DHBP synthase family.</text>
</comment>
<feature type="binding site" evidence="19">
    <location>
        <position position="272"/>
    </location>
    <ligand>
        <name>GTP</name>
        <dbReference type="ChEBI" id="CHEBI:37565"/>
    </ligand>
</feature>
<dbReference type="GO" id="GO:0030145">
    <property type="term" value="F:manganese ion binding"/>
    <property type="evidence" value="ECO:0007669"/>
    <property type="project" value="UniProtKB-UniRule"/>
</dbReference>
<dbReference type="PATRIC" id="fig|134605.3.peg.895"/>
<evidence type="ECO:0000256" key="16">
    <source>
        <dbReference type="ARBA" id="ARBA00023268"/>
    </source>
</evidence>
<feature type="domain" description="GTP cyclohydrolase II" evidence="20">
    <location>
        <begin position="210"/>
        <end position="370"/>
    </location>
</feature>
<evidence type="ECO:0000256" key="17">
    <source>
        <dbReference type="ARBA" id="ARBA00043932"/>
    </source>
</evidence>
<dbReference type="HAMAP" id="MF_00180">
    <property type="entry name" value="RibB"/>
    <property type="match status" value="1"/>
</dbReference>
<dbReference type="Proteomes" id="UP000070617">
    <property type="component" value="Unassembled WGS sequence"/>
</dbReference>
<comment type="cofactor">
    <cofactor evidence="19">
        <name>Zn(2+)</name>
        <dbReference type="ChEBI" id="CHEBI:29105"/>
    </cofactor>
    <text evidence="19">Binds 1 zinc ion per subunit.</text>
</comment>
<dbReference type="InterPro" id="IPR016299">
    <property type="entry name" value="Riboflavin_synth_RibBA"/>
</dbReference>
<evidence type="ECO:0000259" key="20">
    <source>
        <dbReference type="Pfam" id="PF00925"/>
    </source>
</evidence>
<feature type="binding site" evidence="19">
    <location>
        <begin position="26"/>
        <end position="27"/>
    </location>
    <ligand>
        <name>D-ribulose 5-phosphate</name>
        <dbReference type="ChEBI" id="CHEBI:58121"/>
    </ligand>
</feature>
<dbReference type="GO" id="GO:0009231">
    <property type="term" value="P:riboflavin biosynthetic process"/>
    <property type="evidence" value="ECO:0007669"/>
    <property type="project" value="UniProtKB-UniRule"/>
</dbReference>
<dbReference type="NCBIfam" id="TIGR00505">
    <property type="entry name" value="ribA"/>
    <property type="match status" value="1"/>
</dbReference>
<dbReference type="InterPro" id="IPR032677">
    <property type="entry name" value="GTP_cyclohydro_II"/>
</dbReference>
<feature type="active site" description="Proton acceptor; for GTP cyclohydrolase activity" evidence="19">
    <location>
        <position position="328"/>
    </location>
</feature>
<evidence type="ECO:0000256" key="8">
    <source>
        <dbReference type="ARBA" id="ARBA00022723"/>
    </source>
</evidence>
<feature type="binding site" evidence="19">
    <location>
        <begin position="294"/>
        <end position="296"/>
    </location>
    <ligand>
        <name>GTP</name>
        <dbReference type="ChEBI" id="CHEBI:37565"/>
    </ligand>
</feature>
<keyword evidence="14 19" id="KW-0464">Manganese</keyword>
<dbReference type="Pfam" id="PF00926">
    <property type="entry name" value="DHBP_synthase"/>
    <property type="match status" value="1"/>
</dbReference>
<evidence type="ECO:0000256" key="6">
    <source>
        <dbReference type="ARBA" id="ARBA00005520"/>
    </source>
</evidence>
<evidence type="ECO:0000256" key="11">
    <source>
        <dbReference type="ARBA" id="ARBA00022833"/>
    </source>
</evidence>
<dbReference type="Gene3D" id="3.90.870.10">
    <property type="entry name" value="DHBP synthase"/>
    <property type="match status" value="1"/>
</dbReference>
<dbReference type="InterPro" id="IPR036144">
    <property type="entry name" value="RibA-like_sf"/>
</dbReference>
<feature type="active site" description="Nucleophile; for GTP cyclohydrolase activity" evidence="19">
    <location>
        <position position="330"/>
    </location>
</feature>
<dbReference type="PANTHER" id="PTHR21327:SF18">
    <property type="entry name" value="3,4-DIHYDROXY-2-BUTANONE 4-PHOSPHATE SYNTHASE"/>
    <property type="match status" value="1"/>
</dbReference>
<feature type="site" description="Essential for DHBP synthase activity" evidence="19">
    <location>
        <position position="163"/>
    </location>
</feature>
<feature type="binding site" evidence="19">
    <location>
        <position position="142"/>
    </location>
    <ligand>
        <name>Mg(2+)</name>
        <dbReference type="ChEBI" id="CHEBI:18420"/>
        <label>2</label>
    </ligand>
</feature>
<feature type="region of interest" description="GTP cyclohydrolase II" evidence="19">
    <location>
        <begin position="201"/>
        <end position="403"/>
    </location>
</feature>
<comment type="caution">
    <text evidence="21">The sequence shown here is derived from an EMBL/GenBank/DDBJ whole genome shotgun (WGS) entry which is preliminary data.</text>
</comment>
<comment type="function">
    <text evidence="3 19">Catalyzes the conversion of D-ribulose 5-phosphate to formate and 3,4-dihydroxy-2-butanone 4-phosphate.</text>
</comment>
<feature type="binding site" evidence="19">
    <location>
        <position position="27"/>
    </location>
    <ligand>
        <name>Mg(2+)</name>
        <dbReference type="ChEBI" id="CHEBI:18420"/>
        <label>2</label>
    </ligand>
</feature>
<feature type="binding site" evidence="19">
    <location>
        <position position="351"/>
    </location>
    <ligand>
        <name>GTP</name>
        <dbReference type="ChEBI" id="CHEBI:37565"/>
    </ligand>
</feature>
<keyword evidence="16 19" id="KW-0511">Multifunctional enzyme</keyword>
<feature type="binding site" evidence="19">
    <location>
        <position position="356"/>
    </location>
    <ligand>
        <name>GTP</name>
        <dbReference type="ChEBI" id="CHEBI:37565"/>
    </ligand>
</feature>
<evidence type="ECO:0000313" key="22">
    <source>
        <dbReference type="Proteomes" id="UP000070617"/>
    </source>
</evidence>
<dbReference type="FunFam" id="3.40.50.10990:FF:000001">
    <property type="entry name" value="Riboflavin biosynthesis protein RibBA"/>
    <property type="match status" value="1"/>
</dbReference>
<dbReference type="HAMAP" id="MF_01283">
    <property type="entry name" value="RibBA"/>
    <property type="match status" value="1"/>
</dbReference>
<feature type="binding site" evidence="19">
    <location>
        <begin position="139"/>
        <end position="143"/>
    </location>
    <ligand>
        <name>D-ribulose 5-phosphate</name>
        <dbReference type="ChEBI" id="CHEBI:58121"/>
    </ligand>
</feature>
<evidence type="ECO:0000256" key="10">
    <source>
        <dbReference type="ARBA" id="ARBA00022801"/>
    </source>
</evidence>
<dbReference type="AlphaFoldDB" id="A0A133NEU8"/>
<dbReference type="STRING" id="134605.HMPREF3206_00898"/>
<dbReference type="SUPFAM" id="SSF55821">
    <property type="entry name" value="YrdC/RibB"/>
    <property type="match status" value="1"/>
</dbReference>
<dbReference type="NCBIfam" id="NF001591">
    <property type="entry name" value="PRK00393.1"/>
    <property type="match status" value="1"/>
</dbReference>
<keyword evidence="11 19" id="KW-0862">Zinc</keyword>
<comment type="pathway">
    <text evidence="4 19">Cofactor biosynthesis; riboflavin biosynthesis; 5-amino-6-(D-ribitylamino)uracil from GTP: step 1/4.</text>
</comment>
<evidence type="ECO:0000256" key="18">
    <source>
        <dbReference type="ARBA" id="ARBA00049295"/>
    </source>
</evidence>
<keyword evidence="8 19" id="KW-0479">Metal-binding</keyword>
<keyword evidence="12 19" id="KW-0460">Magnesium</keyword>
<evidence type="ECO:0000256" key="15">
    <source>
        <dbReference type="ARBA" id="ARBA00023239"/>
    </source>
</evidence>
<gene>
    <name evidence="19" type="primary">ribBA</name>
    <name evidence="21" type="ORF">HMPREF3206_00898</name>
</gene>
<dbReference type="SUPFAM" id="SSF142695">
    <property type="entry name" value="RibA-like"/>
    <property type="match status" value="1"/>
</dbReference>
<feature type="binding site" evidence="19">
    <location>
        <position position="163"/>
    </location>
    <ligand>
        <name>D-ribulose 5-phosphate</name>
        <dbReference type="ChEBI" id="CHEBI:58121"/>
    </ligand>
</feature>
<dbReference type="EC" id="4.1.99.12" evidence="19"/>
<organism evidence="21 22">
    <name type="scientific">Fusobacterium equinum</name>
    <dbReference type="NCBI Taxonomy" id="134605"/>
    <lineage>
        <taxon>Bacteria</taxon>
        <taxon>Fusobacteriati</taxon>
        <taxon>Fusobacteriota</taxon>
        <taxon>Fusobacteriia</taxon>
        <taxon>Fusobacteriales</taxon>
        <taxon>Fusobacteriaceae</taxon>
        <taxon>Fusobacterium</taxon>
    </lineage>
</organism>
<dbReference type="HAMAP" id="MF_00179">
    <property type="entry name" value="RibA"/>
    <property type="match status" value="1"/>
</dbReference>
<keyword evidence="15 19" id="KW-0456">Lyase</keyword>
<dbReference type="GO" id="GO:0005525">
    <property type="term" value="F:GTP binding"/>
    <property type="evidence" value="ECO:0007669"/>
    <property type="project" value="UniProtKB-KW"/>
</dbReference>
<dbReference type="UniPathway" id="UPA00275">
    <property type="reaction ID" value="UER00399"/>
</dbReference>
<dbReference type="GO" id="GO:0008270">
    <property type="term" value="F:zinc ion binding"/>
    <property type="evidence" value="ECO:0007669"/>
    <property type="project" value="UniProtKB-UniRule"/>
</dbReference>
<dbReference type="PANTHER" id="PTHR21327">
    <property type="entry name" value="GTP CYCLOHYDROLASE II-RELATED"/>
    <property type="match status" value="1"/>
</dbReference>
<dbReference type="GO" id="GO:0005829">
    <property type="term" value="C:cytosol"/>
    <property type="evidence" value="ECO:0007669"/>
    <property type="project" value="TreeGrafter"/>
</dbReference>
<evidence type="ECO:0000256" key="12">
    <source>
        <dbReference type="ARBA" id="ARBA00022842"/>
    </source>
</evidence>
<evidence type="ECO:0000256" key="4">
    <source>
        <dbReference type="ARBA" id="ARBA00004853"/>
    </source>
</evidence>
<dbReference type="Pfam" id="PF00925">
    <property type="entry name" value="GTP_cyclohydro2"/>
    <property type="match status" value="1"/>
</dbReference>
<sequence length="403" mass="45075">MLSRIEDALEDIKNGKPIIVVDDENRENEGDLFVAAERANYDAINLMAIEGRGLTCVPMSREWAERLQLLPMTAVNTDAKCTAFTVSVDYKYGTTTGISIGDRLTTILHLADSSSKAEDFTRPGHIFPLIAKDRGVLEREGHTEATVDLCRVAGLKPVAVICEILKQDGTMARMDDLEIFAKEHDLKIISIEDLIKYRKKNDELVKIEIKAQMPTAYGSFSIVGFDNQLDGKEHIALVKGDVKGKENVLIRVHSECFTGDILGSKRCDCGDQLHSAMKRIDKEGEGIILYLRQEGRGIGLINKLKAYKLQEEGLDTLDANLHLGFAGDLRDYGIAAQMLHALGVKSIRLLTNNPAKLEGLEEYGVKITGREEIEIHHNEVNEHYLLTKQLRMRHMLHVKKSEK</sequence>
<dbReference type="GO" id="GO:0008686">
    <property type="term" value="F:3,4-dihydroxy-2-butanone-4-phosphate synthase activity"/>
    <property type="evidence" value="ECO:0007669"/>
    <property type="project" value="UniProtKB-UniRule"/>
</dbReference>
<dbReference type="InterPro" id="IPR017945">
    <property type="entry name" value="DHBP_synth_RibB-like_a/b_dom"/>
</dbReference>
<name>A0A133NEU8_9FUSO</name>
<dbReference type="EC" id="3.5.4.25" evidence="19"/>
<reference evidence="22" key="1">
    <citation type="submission" date="2016-01" db="EMBL/GenBank/DDBJ databases">
        <authorList>
            <person name="Mitreva M."/>
            <person name="Pepin K.H."/>
            <person name="Mihindukulasuriya K.A."/>
            <person name="Fulton R."/>
            <person name="Fronick C."/>
            <person name="O'Laughlin M."/>
            <person name="Miner T."/>
            <person name="Herter B."/>
            <person name="Rosa B.A."/>
            <person name="Cordes M."/>
            <person name="Tomlinson C."/>
            <person name="Wollam A."/>
            <person name="Palsikar V.B."/>
            <person name="Mardis E.R."/>
            <person name="Wilson R.K."/>
        </authorList>
    </citation>
    <scope>NUCLEOTIDE SEQUENCE [LARGE SCALE GENOMIC DNA]</scope>
    <source>
        <strain evidence="22">CMW8396</strain>
    </source>
</reference>
<keyword evidence="22" id="KW-1185">Reference proteome</keyword>
<comment type="function">
    <text evidence="17 19">Catalyzes the conversion of GTP to 2,5-diamino-6-ribosylamino-4(3H)-pyrimidinone 5'-phosphate (DARP), formate and pyrophosphate.</text>
</comment>
<feature type="binding site" evidence="19">
    <location>
        <position position="27"/>
    </location>
    <ligand>
        <name>Mg(2+)</name>
        <dbReference type="ChEBI" id="CHEBI:18420"/>
        <label>1</label>
    </ligand>
</feature>
<evidence type="ECO:0000256" key="1">
    <source>
        <dbReference type="ARBA" id="ARBA00000141"/>
    </source>
</evidence>
<evidence type="ECO:0000256" key="5">
    <source>
        <dbReference type="ARBA" id="ARBA00004904"/>
    </source>
</evidence>
<feature type="binding site" evidence="19">
    <location>
        <position position="31"/>
    </location>
    <ligand>
        <name>D-ribulose 5-phosphate</name>
        <dbReference type="ChEBI" id="CHEBI:58121"/>
    </ligand>
</feature>
<evidence type="ECO:0000256" key="19">
    <source>
        <dbReference type="HAMAP-Rule" id="MF_01283"/>
    </source>
</evidence>
<comment type="catalytic activity">
    <reaction evidence="18 19">
        <text>GTP + 4 H2O = 2,5-diamino-6-hydroxy-4-(5-phosphoribosylamino)-pyrimidine + formate + 2 phosphate + 3 H(+)</text>
        <dbReference type="Rhea" id="RHEA:23704"/>
        <dbReference type="ChEBI" id="CHEBI:15377"/>
        <dbReference type="ChEBI" id="CHEBI:15378"/>
        <dbReference type="ChEBI" id="CHEBI:15740"/>
        <dbReference type="ChEBI" id="CHEBI:37565"/>
        <dbReference type="ChEBI" id="CHEBI:43474"/>
        <dbReference type="ChEBI" id="CHEBI:58614"/>
        <dbReference type="EC" id="3.5.4.25"/>
    </reaction>
</comment>
<dbReference type="FunFam" id="3.90.870.10:FF:000001">
    <property type="entry name" value="Riboflavin biosynthesis protein RibBA"/>
    <property type="match status" value="1"/>
</dbReference>
<feature type="binding site" evidence="19">
    <location>
        <position position="316"/>
    </location>
    <ligand>
        <name>GTP</name>
        <dbReference type="ChEBI" id="CHEBI:37565"/>
    </ligand>
</feature>
<comment type="pathway">
    <text evidence="5 19">Cofactor biosynthesis; riboflavin biosynthesis; 2-hydroxy-3-oxobutyl phosphate from D-ribulose 5-phosphate: step 1/1.</text>
</comment>
<comment type="cofactor">
    <cofactor evidence="2">
        <name>Mn(2+)</name>
        <dbReference type="ChEBI" id="CHEBI:29035"/>
    </cofactor>
</comment>
<feature type="binding site" evidence="19">
    <location>
        <position position="256"/>
    </location>
    <ligand>
        <name>Zn(2+)</name>
        <dbReference type="ChEBI" id="CHEBI:29105"/>
        <note>catalytic</note>
    </ligand>
</feature>
<evidence type="ECO:0000256" key="9">
    <source>
        <dbReference type="ARBA" id="ARBA00022741"/>
    </source>
</evidence>
<dbReference type="Gene3D" id="3.40.50.10990">
    <property type="entry name" value="GTP cyclohydrolase II"/>
    <property type="match status" value="1"/>
</dbReference>
<dbReference type="NCBIfam" id="NF006803">
    <property type="entry name" value="PRK09311.1"/>
    <property type="match status" value="1"/>
</dbReference>
<dbReference type="EMBL" id="LRPX01000038">
    <property type="protein sequence ID" value="KXA14803.1"/>
    <property type="molecule type" value="Genomic_DNA"/>
</dbReference>
<dbReference type="NCBIfam" id="TIGR00506">
    <property type="entry name" value="ribB"/>
    <property type="match status" value="1"/>
</dbReference>
<proteinExistence type="inferred from homology"/>
<dbReference type="InterPro" id="IPR000422">
    <property type="entry name" value="DHBP_synthase_RibB"/>
</dbReference>
<feature type="site" description="Essential for DHBP synthase activity" evidence="19">
    <location>
        <position position="125"/>
    </location>
</feature>
<evidence type="ECO:0000313" key="21">
    <source>
        <dbReference type="EMBL" id="KXA14803.1"/>
    </source>
</evidence>
<dbReference type="InterPro" id="IPR000926">
    <property type="entry name" value="RibA"/>
</dbReference>
<feature type="binding site" evidence="19">
    <location>
        <position position="269"/>
    </location>
    <ligand>
        <name>Zn(2+)</name>
        <dbReference type="ChEBI" id="CHEBI:29105"/>
        <note>catalytic</note>
    </ligand>
</feature>
<dbReference type="CDD" id="cd00641">
    <property type="entry name" value="GTP_cyclohydro2"/>
    <property type="match status" value="1"/>
</dbReference>
<evidence type="ECO:0000256" key="14">
    <source>
        <dbReference type="ARBA" id="ARBA00023211"/>
    </source>
</evidence>
<protein>
    <recommendedName>
        <fullName evidence="19">Riboflavin biosynthesis protein RibBA</fullName>
    </recommendedName>
    <domain>
        <recommendedName>
            <fullName evidence="19">3,4-dihydroxy-2-butanone 4-phosphate synthase</fullName>
            <shortName evidence="19">DHBP synthase</shortName>
            <ecNumber evidence="19">4.1.99.12</ecNumber>
        </recommendedName>
    </domain>
    <domain>
        <recommendedName>
            <fullName evidence="19">GTP cyclohydrolase-2</fullName>
            <ecNumber evidence="19">3.5.4.25</ecNumber>
        </recommendedName>
        <alternativeName>
            <fullName evidence="19">GTP cyclohydrolase II</fullName>
        </alternativeName>
    </domain>
</protein>
<comment type="catalytic activity">
    <reaction evidence="1 19">
        <text>D-ribulose 5-phosphate = (2S)-2-hydroxy-3-oxobutyl phosphate + formate + H(+)</text>
        <dbReference type="Rhea" id="RHEA:18457"/>
        <dbReference type="ChEBI" id="CHEBI:15378"/>
        <dbReference type="ChEBI" id="CHEBI:15740"/>
        <dbReference type="ChEBI" id="CHEBI:58121"/>
        <dbReference type="ChEBI" id="CHEBI:58830"/>
        <dbReference type="EC" id="4.1.99.12"/>
    </reaction>
</comment>
<keyword evidence="9 19" id="KW-0547">Nucleotide-binding</keyword>
<evidence type="ECO:0000256" key="13">
    <source>
        <dbReference type="ARBA" id="ARBA00023134"/>
    </source>
</evidence>
<accession>A0A133NEU8</accession>
<keyword evidence="10 19" id="KW-0378">Hydrolase</keyword>
<evidence type="ECO:0000256" key="7">
    <source>
        <dbReference type="ARBA" id="ARBA00022619"/>
    </source>
</evidence>
<dbReference type="GO" id="GO:0000287">
    <property type="term" value="F:magnesium ion binding"/>
    <property type="evidence" value="ECO:0007669"/>
    <property type="project" value="UniProtKB-UniRule"/>
</dbReference>
<feature type="region of interest" description="DHBP synthase" evidence="19">
    <location>
        <begin position="1"/>
        <end position="200"/>
    </location>
</feature>
<comment type="cofactor">
    <cofactor evidence="19">
        <name>Mg(2+)</name>
        <dbReference type="ChEBI" id="CHEBI:18420"/>
    </cofactor>
    <cofactor evidence="19">
        <name>Mn(2+)</name>
        <dbReference type="ChEBI" id="CHEBI:29035"/>
    </cofactor>
    <text evidence="19">Binds 2 divalent metal cations per subunit. Magnesium or manganese.</text>
</comment>
<evidence type="ECO:0000256" key="2">
    <source>
        <dbReference type="ARBA" id="ARBA00001936"/>
    </source>
</evidence>
<dbReference type="GO" id="GO:0003935">
    <property type="term" value="F:GTP cyclohydrolase II activity"/>
    <property type="evidence" value="ECO:0007669"/>
    <property type="project" value="UniProtKB-UniRule"/>
</dbReference>
<dbReference type="RefSeq" id="WP_008802259.1">
    <property type="nucleotide sequence ID" value="NZ_KQ956533.1"/>
</dbReference>
<evidence type="ECO:0000256" key="3">
    <source>
        <dbReference type="ARBA" id="ARBA00002284"/>
    </source>
</evidence>
<keyword evidence="7 19" id="KW-0686">Riboflavin biosynthesis</keyword>